<dbReference type="AlphaFoldDB" id="A0A979FYC3"/>
<evidence type="ECO:0000256" key="2">
    <source>
        <dbReference type="ARBA" id="ARBA00009773"/>
    </source>
</evidence>
<evidence type="ECO:0000313" key="9">
    <source>
        <dbReference type="RefSeq" id="XP_047741692.1"/>
    </source>
</evidence>
<feature type="transmembrane region" description="Helical" evidence="7">
    <location>
        <begin position="126"/>
        <end position="147"/>
    </location>
</feature>
<dbReference type="InterPro" id="IPR002549">
    <property type="entry name" value="AI-2E-like"/>
</dbReference>
<evidence type="ECO:0000256" key="7">
    <source>
        <dbReference type="SAM" id="Phobius"/>
    </source>
</evidence>
<comment type="subcellular location">
    <subcellularLocation>
        <location evidence="1">Membrane</location>
        <topology evidence="1">Multi-pass membrane protein</topology>
    </subcellularLocation>
</comment>
<proteinExistence type="inferred from homology"/>
<evidence type="ECO:0000256" key="5">
    <source>
        <dbReference type="ARBA" id="ARBA00023136"/>
    </source>
</evidence>
<evidence type="ECO:0000256" key="3">
    <source>
        <dbReference type="ARBA" id="ARBA00022692"/>
    </source>
</evidence>
<feature type="region of interest" description="Disordered" evidence="6">
    <location>
        <begin position="326"/>
        <end position="387"/>
    </location>
</feature>
<dbReference type="OrthoDB" id="5970161at2759"/>
<accession>A0A979FYC3</accession>
<feature type="transmembrane region" description="Helical" evidence="7">
    <location>
        <begin position="33"/>
        <end position="57"/>
    </location>
</feature>
<feature type="transmembrane region" description="Helical" evidence="7">
    <location>
        <begin position="206"/>
        <end position="224"/>
    </location>
</feature>
<dbReference type="PANTHER" id="PTHR21716:SF4">
    <property type="entry name" value="TRANSMEMBRANE PROTEIN 245"/>
    <property type="match status" value="1"/>
</dbReference>
<name>A0A979FYC3_HYAAZ</name>
<feature type="transmembrane region" description="Helical" evidence="7">
    <location>
        <begin position="857"/>
        <end position="878"/>
    </location>
</feature>
<organism evidence="8 9">
    <name type="scientific">Hyalella azteca</name>
    <name type="common">Amphipod</name>
    <dbReference type="NCBI Taxonomy" id="294128"/>
    <lineage>
        <taxon>Eukaryota</taxon>
        <taxon>Metazoa</taxon>
        <taxon>Ecdysozoa</taxon>
        <taxon>Arthropoda</taxon>
        <taxon>Crustacea</taxon>
        <taxon>Multicrustacea</taxon>
        <taxon>Malacostraca</taxon>
        <taxon>Eumalacostraca</taxon>
        <taxon>Peracarida</taxon>
        <taxon>Amphipoda</taxon>
        <taxon>Senticaudata</taxon>
        <taxon>Talitrida</taxon>
        <taxon>Talitroidea</taxon>
        <taxon>Hyalellidae</taxon>
        <taxon>Hyalella</taxon>
    </lineage>
</organism>
<feature type="transmembrane region" description="Helical" evidence="7">
    <location>
        <begin position="674"/>
        <end position="697"/>
    </location>
</feature>
<dbReference type="RefSeq" id="XP_047741692.1">
    <property type="nucleotide sequence ID" value="XM_047885736.1"/>
</dbReference>
<dbReference type="GO" id="GO:0016020">
    <property type="term" value="C:membrane"/>
    <property type="evidence" value="ECO:0007669"/>
    <property type="project" value="UniProtKB-SubCell"/>
</dbReference>
<keyword evidence="5 7" id="KW-0472">Membrane</keyword>
<dbReference type="KEGG" id="hazt:108674429"/>
<feature type="transmembrane region" description="Helical" evidence="7">
    <location>
        <begin position="783"/>
        <end position="805"/>
    </location>
</feature>
<evidence type="ECO:0000256" key="6">
    <source>
        <dbReference type="SAM" id="MobiDB-lite"/>
    </source>
</evidence>
<feature type="transmembrane region" description="Helical" evidence="7">
    <location>
        <begin position="177"/>
        <end position="194"/>
    </location>
</feature>
<feature type="transmembrane region" description="Helical" evidence="7">
    <location>
        <begin position="704"/>
        <end position="723"/>
    </location>
</feature>
<sequence length="900" mass="96566">MAWSGEGTTLKSPLEQVWRQFVPQGHDQALRNAFYNVAAAGFVAVVGAAAWHVYLIFQPFVRALLWAVLCGSAIHPIKAAVVGTVQAWLNSVSNSSSSLTVATLLLPLHTLDAVSELVGKYVVRHVRTVVIVTMVLPVVFIIIHYTPTVLTSVAYWLLSAAFNTVAFVMSLATSNKYLVVALVCCYMASLFIYWEEEVYRIWLSRLSVAVWLLAGAGVAGWLVPASATQPVFALFCALLILGLSVEVWEYMKAEQQDGADRASLVESVVKVCKDDYDRQRSPSISLDQSDTADGGRKLEAVMEEDDEQAPDAGATQVQDLRATAGLNQGSHMADTPLGKADKDSHMADTPLGKAREGSHVADTPLGKANKDSHMADAAVESPRAQDKEESASNMYIKGVFMACVLVELWRHHYLLALLPIAMLYLIIKKTTFVWLAGGSLGAAANSCLQQLSDRLLAWLSSRRDALLPPPVRGIKKVLARSEACVQRVVAGCLHELVSCCLILAALLVILCGAVFLAVQIQGESVQLIGVASQMINATVVSNPQFIALLPEDFSSTFSSALEDAYLYGRDWLTKWVRDLVGDTEPAKALALEKQVLELWDRVYQAWVVSPPLASRAPLQGPVVTSQAVADTFDNLVQGIANSPANSPMAGLISLESMSQVLRDNVGTILSVLEGVWGVLLGNISIVVSLTTASASALLGGSLSLLNALISAVVFLTALFYVLASSGQTYRPVAILGNLAPGQMNSVGVALEEAINGVFTASLKMGVFYGLWTWLLHSIFATNIVYIPAVLGALFGAVPLVGTYWACVPGLLELWWGHDSPTLALLLLLRYINRGGHPYLTGLAVGGGIFCWGAEGAILGPLLLCILLVATNLYAALICPPPPAPAGAKYSRLRRSFSQLE</sequence>
<dbReference type="OMA" id="MYMFLTP"/>
<keyword evidence="4 7" id="KW-1133">Transmembrane helix</keyword>
<feature type="transmembrane region" description="Helical" evidence="7">
    <location>
        <begin position="496"/>
        <end position="518"/>
    </location>
</feature>
<evidence type="ECO:0000256" key="4">
    <source>
        <dbReference type="ARBA" id="ARBA00022989"/>
    </source>
</evidence>
<feature type="transmembrane region" description="Helical" evidence="7">
    <location>
        <begin position="231"/>
        <end position="251"/>
    </location>
</feature>
<feature type="transmembrane region" description="Helical" evidence="7">
    <location>
        <begin position="153"/>
        <end position="172"/>
    </location>
</feature>
<dbReference type="Proteomes" id="UP000694843">
    <property type="component" value="Unplaced"/>
</dbReference>
<gene>
    <name evidence="9" type="primary">LOC108674429</name>
</gene>
<keyword evidence="3 7" id="KW-0812">Transmembrane</keyword>
<evidence type="ECO:0000313" key="8">
    <source>
        <dbReference type="Proteomes" id="UP000694843"/>
    </source>
</evidence>
<dbReference type="GeneID" id="108674429"/>
<keyword evidence="8" id="KW-1185">Reference proteome</keyword>
<protein>
    <submittedName>
        <fullName evidence="9">Transmembrane protein 245</fullName>
    </submittedName>
</protein>
<reference evidence="9" key="1">
    <citation type="submission" date="2025-08" db="UniProtKB">
        <authorList>
            <consortium name="RefSeq"/>
        </authorList>
    </citation>
    <scope>IDENTIFICATION</scope>
    <source>
        <tissue evidence="9">Whole organism</tissue>
    </source>
</reference>
<feature type="transmembrane region" description="Helical" evidence="7">
    <location>
        <begin position="753"/>
        <end position="771"/>
    </location>
</feature>
<dbReference type="PANTHER" id="PTHR21716">
    <property type="entry name" value="TRANSMEMBRANE PROTEIN"/>
    <property type="match status" value="1"/>
</dbReference>
<feature type="transmembrane region" description="Helical" evidence="7">
    <location>
        <begin position="64"/>
        <end position="89"/>
    </location>
</feature>
<evidence type="ECO:0000256" key="1">
    <source>
        <dbReference type="ARBA" id="ARBA00004141"/>
    </source>
</evidence>
<comment type="similarity">
    <text evidence="2">Belongs to the autoinducer-2 exporter (AI-2E) (TC 2.A.86) family.</text>
</comment>